<gene>
    <name evidence="1" type="ORF">L207DRAFT_641784</name>
</gene>
<proteinExistence type="predicted"/>
<name>A0A2J6QVC5_HYAVF</name>
<evidence type="ECO:0000313" key="1">
    <source>
        <dbReference type="EMBL" id="PMD30211.1"/>
    </source>
</evidence>
<accession>A0A2J6QVC5</accession>
<dbReference type="AlphaFoldDB" id="A0A2J6QVC5"/>
<organism evidence="1 2">
    <name type="scientific">Hyaloscypha variabilis (strain UAMH 11265 / GT02V1 / F)</name>
    <name type="common">Meliniomyces variabilis</name>
    <dbReference type="NCBI Taxonomy" id="1149755"/>
    <lineage>
        <taxon>Eukaryota</taxon>
        <taxon>Fungi</taxon>
        <taxon>Dikarya</taxon>
        <taxon>Ascomycota</taxon>
        <taxon>Pezizomycotina</taxon>
        <taxon>Leotiomycetes</taxon>
        <taxon>Helotiales</taxon>
        <taxon>Hyaloscyphaceae</taxon>
        <taxon>Hyaloscypha</taxon>
        <taxon>Hyaloscypha variabilis</taxon>
    </lineage>
</organism>
<sequence length="496" mass="54331">MNYSFAIARVRLFEGPGTTTDNPVRVLFRLFTTLSFDTHYDGTPDTLGTVGTMYSFLPDAANLPLQPLPGGDGNIIDGSTIDTIPFYATGNFEASPVQHDYDVSGPPNASTVNSQLITNYTSSNQIYAYYGCYLNVYDPSITVYETPVTQLLASVHHCVVAEIACDDSPIPVTTPPVTPQNYDKLAQRNTNIIRSDNSRSYLGAPDSSDLQHAEMMIDWGNTPTGSTAYVYWPEVDASAVLSLANRLYINPKLEAAVAHTLKVTVNRGFTLILIPPASGANFAGLLTIDLPLGVVQGSQFNIVVRRILYGPPARVNDDDRDAAKGTSPIRPRYVTGSFAVTIPVSNPIVLLDPEEQTLSVLKYRLQHWSPSNRWYPVLLRYISYISGRVTAFGGNAALIPAGPPGKFPVPPPVIPNPYPLPGAKDYTGKVSGITYDRFGEFKGFGLRTEAGAEVEFRGREEKVEALVRFAWEKRALITVFEEGESKWPAEVVLRRL</sequence>
<evidence type="ECO:0000313" key="2">
    <source>
        <dbReference type="Proteomes" id="UP000235786"/>
    </source>
</evidence>
<protein>
    <submittedName>
        <fullName evidence="1">Uncharacterized protein</fullName>
    </submittedName>
</protein>
<dbReference type="OrthoDB" id="409122at2759"/>
<keyword evidence="2" id="KW-1185">Reference proteome</keyword>
<dbReference type="Proteomes" id="UP000235786">
    <property type="component" value="Unassembled WGS sequence"/>
</dbReference>
<dbReference type="EMBL" id="KZ613968">
    <property type="protein sequence ID" value="PMD30211.1"/>
    <property type="molecule type" value="Genomic_DNA"/>
</dbReference>
<reference evidence="1 2" key="1">
    <citation type="submission" date="2016-04" db="EMBL/GenBank/DDBJ databases">
        <title>A degradative enzymes factory behind the ericoid mycorrhizal symbiosis.</title>
        <authorList>
            <consortium name="DOE Joint Genome Institute"/>
            <person name="Martino E."/>
            <person name="Morin E."/>
            <person name="Grelet G."/>
            <person name="Kuo A."/>
            <person name="Kohler A."/>
            <person name="Daghino S."/>
            <person name="Barry K."/>
            <person name="Choi C."/>
            <person name="Cichocki N."/>
            <person name="Clum A."/>
            <person name="Copeland A."/>
            <person name="Hainaut M."/>
            <person name="Haridas S."/>
            <person name="Labutti K."/>
            <person name="Lindquist E."/>
            <person name="Lipzen A."/>
            <person name="Khouja H.-R."/>
            <person name="Murat C."/>
            <person name="Ohm R."/>
            <person name="Olson A."/>
            <person name="Spatafora J."/>
            <person name="Veneault-Fourrey C."/>
            <person name="Henrissat B."/>
            <person name="Grigoriev I."/>
            <person name="Martin F."/>
            <person name="Perotto S."/>
        </authorList>
    </citation>
    <scope>NUCLEOTIDE SEQUENCE [LARGE SCALE GENOMIC DNA]</scope>
    <source>
        <strain evidence="1 2">F</strain>
    </source>
</reference>